<dbReference type="Proteomes" id="UP001221757">
    <property type="component" value="Unassembled WGS sequence"/>
</dbReference>
<organism evidence="2 3">
    <name type="scientific">Mycena rosella</name>
    <name type="common">Pink bonnet</name>
    <name type="synonym">Agaricus rosellus</name>
    <dbReference type="NCBI Taxonomy" id="1033263"/>
    <lineage>
        <taxon>Eukaryota</taxon>
        <taxon>Fungi</taxon>
        <taxon>Dikarya</taxon>
        <taxon>Basidiomycota</taxon>
        <taxon>Agaricomycotina</taxon>
        <taxon>Agaricomycetes</taxon>
        <taxon>Agaricomycetidae</taxon>
        <taxon>Agaricales</taxon>
        <taxon>Marasmiineae</taxon>
        <taxon>Mycenaceae</taxon>
        <taxon>Mycena</taxon>
    </lineage>
</organism>
<comment type="caution">
    <text evidence="2">The sequence shown here is derived from an EMBL/GenBank/DDBJ whole genome shotgun (WGS) entry which is preliminary data.</text>
</comment>
<gene>
    <name evidence="2" type="ORF">B0H17DRAFT_1036773</name>
</gene>
<feature type="region of interest" description="Disordered" evidence="1">
    <location>
        <begin position="465"/>
        <end position="505"/>
    </location>
</feature>
<feature type="compositionally biased region" description="Pro residues" evidence="1">
    <location>
        <begin position="239"/>
        <end position="261"/>
    </location>
</feature>
<dbReference type="EMBL" id="JARKIE010000007">
    <property type="protein sequence ID" value="KAJ7706332.1"/>
    <property type="molecule type" value="Genomic_DNA"/>
</dbReference>
<accession>A0AAD7GW16</accession>
<feature type="region of interest" description="Disordered" evidence="1">
    <location>
        <begin position="24"/>
        <end position="74"/>
    </location>
</feature>
<proteinExistence type="predicted"/>
<protein>
    <submittedName>
        <fullName evidence="2">Uncharacterized protein</fullName>
    </submittedName>
</protein>
<feature type="region of interest" description="Disordered" evidence="1">
    <location>
        <begin position="336"/>
        <end position="408"/>
    </location>
</feature>
<feature type="compositionally biased region" description="Acidic residues" evidence="1">
    <location>
        <begin position="372"/>
        <end position="389"/>
    </location>
</feature>
<keyword evidence="3" id="KW-1185">Reference proteome</keyword>
<evidence type="ECO:0000256" key="1">
    <source>
        <dbReference type="SAM" id="MobiDB-lite"/>
    </source>
</evidence>
<sequence>MNYPTNSADALNALNGYASSSNLYSSEHYPPPNSAGYPSAPMRQPSQQMHPPPQNWNHFSHPAHAQPSQYTHGWPNQMPPQGFHNGMAGLPFFPQQVLHDAFALSHPVEPADEPILLRALVESRSKGETYKDALNRLHGTRGHSASLWKDYFLDHYARLDSAVQMQMHALGKTAKKPSAGAYKAESSPFSSSVALSSPAPSSSRSRRPSQQPAGRELSGGRRRTINSLTTHIPVYNEHLPPPNTELRIPDPPSRSPSPPTQVIPHNRGGNKFTADDRAYFIKFISWRLKGDPTLRRNELCDLLAEKAPHHNTQSWASYWSNHHDLPDKILATMRDGEPETSEDEEPPRPKAEKKKPAVQRKSKYHDPSSESELTEESEEDEEDDDDDIEIPPNDESGMGQKGGPFTKSDLGVVARHVASFSNFKETPYQDKWNDFARRVSPCGSEYYRRNQKTIDRLAKKVRKLKAAEGETRQPVMPAPPQPRPTWAAPENSGPPGPNAKRLRAE</sequence>
<feature type="region of interest" description="Disordered" evidence="1">
    <location>
        <begin position="175"/>
        <end position="270"/>
    </location>
</feature>
<name>A0AAD7GW16_MYCRO</name>
<evidence type="ECO:0000313" key="3">
    <source>
        <dbReference type="Proteomes" id="UP001221757"/>
    </source>
</evidence>
<evidence type="ECO:0000313" key="2">
    <source>
        <dbReference type="EMBL" id="KAJ7706332.1"/>
    </source>
</evidence>
<feature type="compositionally biased region" description="Basic residues" evidence="1">
    <location>
        <begin position="351"/>
        <end position="363"/>
    </location>
</feature>
<reference evidence="2" key="1">
    <citation type="submission" date="2023-03" db="EMBL/GenBank/DDBJ databases">
        <title>Massive genome expansion in bonnet fungi (Mycena s.s.) driven by repeated elements and novel gene families across ecological guilds.</title>
        <authorList>
            <consortium name="Lawrence Berkeley National Laboratory"/>
            <person name="Harder C.B."/>
            <person name="Miyauchi S."/>
            <person name="Viragh M."/>
            <person name="Kuo A."/>
            <person name="Thoen E."/>
            <person name="Andreopoulos B."/>
            <person name="Lu D."/>
            <person name="Skrede I."/>
            <person name="Drula E."/>
            <person name="Henrissat B."/>
            <person name="Morin E."/>
            <person name="Kohler A."/>
            <person name="Barry K."/>
            <person name="LaButti K."/>
            <person name="Morin E."/>
            <person name="Salamov A."/>
            <person name="Lipzen A."/>
            <person name="Mereny Z."/>
            <person name="Hegedus B."/>
            <person name="Baldrian P."/>
            <person name="Stursova M."/>
            <person name="Weitz H."/>
            <person name="Taylor A."/>
            <person name="Grigoriev I.V."/>
            <person name="Nagy L.G."/>
            <person name="Martin F."/>
            <person name="Kauserud H."/>
        </authorList>
    </citation>
    <scope>NUCLEOTIDE SEQUENCE</scope>
    <source>
        <strain evidence="2">CBHHK067</strain>
    </source>
</reference>
<feature type="compositionally biased region" description="Low complexity" evidence="1">
    <location>
        <begin position="186"/>
        <end position="213"/>
    </location>
</feature>
<dbReference type="AlphaFoldDB" id="A0AAD7GW16"/>